<dbReference type="InterPro" id="IPR033121">
    <property type="entry name" value="PEPTIDASE_A1"/>
</dbReference>
<dbReference type="InterPro" id="IPR001461">
    <property type="entry name" value="Aspartic_peptidase_A1"/>
</dbReference>
<evidence type="ECO:0000256" key="7">
    <source>
        <dbReference type="SAM" id="SignalP"/>
    </source>
</evidence>
<evidence type="ECO:0000256" key="5">
    <source>
        <dbReference type="PIRSR" id="PIRSR601461-1"/>
    </source>
</evidence>
<dbReference type="InterPro" id="IPR034163">
    <property type="entry name" value="Aspergillopepsin-like_cat_dom"/>
</dbReference>
<dbReference type="Gene3D" id="2.40.70.10">
    <property type="entry name" value="Acid Proteases"/>
    <property type="match status" value="2"/>
</dbReference>
<feature type="active site" evidence="5">
    <location>
        <position position="310"/>
    </location>
</feature>
<dbReference type="GO" id="GO:0004190">
    <property type="term" value="F:aspartic-type endopeptidase activity"/>
    <property type="evidence" value="ECO:0007669"/>
    <property type="project" value="UniProtKB-KW"/>
</dbReference>
<feature type="signal peptide" evidence="7">
    <location>
        <begin position="1"/>
        <end position="20"/>
    </location>
</feature>
<keyword evidence="10" id="KW-1185">Reference proteome</keyword>
<feature type="domain" description="Peptidase A1" evidence="8">
    <location>
        <begin position="108"/>
        <end position="417"/>
    </location>
</feature>
<dbReference type="PROSITE" id="PS51767">
    <property type="entry name" value="PEPTIDASE_A1"/>
    <property type="match status" value="1"/>
</dbReference>
<dbReference type="PANTHER" id="PTHR47966">
    <property type="entry name" value="BETA-SITE APP-CLEAVING ENZYME, ISOFORM A-RELATED"/>
    <property type="match status" value="1"/>
</dbReference>
<dbReference type="Pfam" id="PF00026">
    <property type="entry name" value="Asp"/>
    <property type="match status" value="1"/>
</dbReference>
<gene>
    <name evidence="9" type="ORF">LEL_08149</name>
</gene>
<dbReference type="STRING" id="1081108.A0A162KGG2"/>
<keyword evidence="2 6" id="KW-0645">Protease</keyword>
<dbReference type="PANTHER" id="PTHR47966:SF2">
    <property type="entry name" value="ASPERGILLOPEPSIN-1-RELATED"/>
    <property type="match status" value="1"/>
</dbReference>
<evidence type="ECO:0000256" key="3">
    <source>
        <dbReference type="ARBA" id="ARBA00022750"/>
    </source>
</evidence>
<comment type="caution">
    <text evidence="9">The sequence shown here is derived from an EMBL/GenBank/DDBJ whole genome shotgun (WGS) entry which is preliminary data.</text>
</comment>
<dbReference type="AlphaFoldDB" id="A0A162KGG2"/>
<evidence type="ECO:0000256" key="1">
    <source>
        <dbReference type="ARBA" id="ARBA00007447"/>
    </source>
</evidence>
<reference evidence="9 10" key="1">
    <citation type="journal article" date="2016" name="Genome Biol. Evol.">
        <title>Divergent and convergent evolution of fungal pathogenicity.</title>
        <authorList>
            <person name="Shang Y."/>
            <person name="Xiao G."/>
            <person name="Zheng P."/>
            <person name="Cen K."/>
            <person name="Zhan S."/>
            <person name="Wang C."/>
        </authorList>
    </citation>
    <scope>NUCLEOTIDE SEQUENCE [LARGE SCALE GENOMIC DNA]</scope>
    <source>
        <strain evidence="9 10">RCEF 1005</strain>
    </source>
</reference>
<dbReference type="EMBL" id="AZHF01000006">
    <property type="protein sequence ID" value="OAA74568.1"/>
    <property type="molecule type" value="Genomic_DNA"/>
</dbReference>
<evidence type="ECO:0000259" key="8">
    <source>
        <dbReference type="PROSITE" id="PS51767"/>
    </source>
</evidence>
<protein>
    <submittedName>
        <fullName evidence="9">Endothiapepsin</fullName>
    </submittedName>
</protein>
<keyword evidence="7" id="KW-0732">Signal</keyword>
<dbReference type="PRINTS" id="PR00792">
    <property type="entry name" value="PEPSIN"/>
</dbReference>
<dbReference type="GO" id="GO:0006508">
    <property type="term" value="P:proteolysis"/>
    <property type="evidence" value="ECO:0007669"/>
    <property type="project" value="UniProtKB-KW"/>
</dbReference>
<dbReference type="SUPFAM" id="SSF50630">
    <property type="entry name" value="Acid proteases"/>
    <property type="match status" value="1"/>
</dbReference>
<organism evidence="9 10">
    <name type="scientific">Akanthomyces lecanii RCEF 1005</name>
    <dbReference type="NCBI Taxonomy" id="1081108"/>
    <lineage>
        <taxon>Eukaryota</taxon>
        <taxon>Fungi</taxon>
        <taxon>Dikarya</taxon>
        <taxon>Ascomycota</taxon>
        <taxon>Pezizomycotina</taxon>
        <taxon>Sordariomycetes</taxon>
        <taxon>Hypocreomycetidae</taxon>
        <taxon>Hypocreales</taxon>
        <taxon>Cordycipitaceae</taxon>
        <taxon>Akanthomyces</taxon>
        <taxon>Cordyceps confragosa</taxon>
    </lineage>
</organism>
<dbReference type="InterPro" id="IPR021109">
    <property type="entry name" value="Peptidase_aspartic_dom_sf"/>
</dbReference>
<comment type="similarity">
    <text evidence="1 6">Belongs to the peptidase A1 family.</text>
</comment>
<dbReference type="FunFam" id="2.40.70.10:FF:000026">
    <property type="entry name" value="Endothiapepsin"/>
    <property type="match status" value="1"/>
</dbReference>
<dbReference type="PROSITE" id="PS00141">
    <property type="entry name" value="ASP_PROTEASE"/>
    <property type="match status" value="2"/>
</dbReference>
<evidence type="ECO:0000313" key="9">
    <source>
        <dbReference type="EMBL" id="OAA74568.1"/>
    </source>
</evidence>
<dbReference type="OrthoDB" id="2747330at2759"/>
<dbReference type="InterPro" id="IPR001969">
    <property type="entry name" value="Aspartic_peptidase_AS"/>
</dbReference>
<proteinExistence type="inferred from homology"/>
<keyword evidence="3 6" id="KW-0064">Aspartyl protease</keyword>
<sequence length="427" mass="46501">MKTTTLVATLALVEGGYSAAQWSSASNSTGGNEQFTLEQMRNEKFKGVNPTDALLRVYARYAKAVPNHIKAVIDLQPVLKAKFQALSSENPSAVFAEAIPAPDVDSEYVLPVSLGTPPQVLPLNLDTGSSDLWVFSSETPQDELQGQTIYHPEKSNTSKFLRGESWRIKYGDGSGAQGSVYTDRAAIGPVGSNKQAVQVAQAISEDIASDTFFSGIMGMGSSSANTVRPNKQLTFLDNIKDSLAEPLFTANLQKGMPGNYNFGYINKSEYIGDIAFTPINILTPYWEVQLTGYQLGGDSYNNETIVGIVDTGTSLVMFPQHIVDEYYSKLPGSYFERRTGTMMFPCKLTPPDFVFGVGDKYRGRIPGHYINYARFDDTYCYGGLQTSAGLPFSVIGDILIKAQFVVFDRANLAVGFANKKTVPASES</sequence>
<keyword evidence="4 6" id="KW-0378">Hydrolase</keyword>
<evidence type="ECO:0000256" key="4">
    <source>
        <dbReference type="ARBA" id="ARBA00022801"/>
    </source>
</evidence>
<evidence type="ECO:0000256" key="2">
    <source>
        <dbReference type="ARBA" id="ARBA00022670"/>
    </source>
</evidence>
<evidence type="ECO:0000256" key="6">
    <source>
        <dbReference type="RuleBase" id="RU000454"/>
    </source>
</evidence>
<name>A0A162KGG2_CORDF</name>
<dbReference type="CDD" id="cd06097">
    <property type="entry name" value="Aspergillopepsin_like"/>
    <property type="match status" value="1"/>
</dbReference>
<accession>A0A162KGG2</accession>
<feature type="chain" id="PRO_5007836918" evidence="7">
    <location>
        <begin position="21"/>
        <end position="427"/>
    </location>
</feature>
<feature type="active site" evidence="5">
    <location>
        <position position="126"/>
    </location>
</feature>
<dbReference type="Proteomes" id="UP000076881">
    <property type="component" value="Unassembled WGS sequence"/>
</dbReference>
<evidence type="ECO:0000313" key="10">
    <source>
        <dbReference type="Proteomes" id="UP000076881"/>
    </source>
</evidence>